<comment type="caution">
    <text evidence="1">The sequence shown here is derived from an EMBL/GenBank/DDBJ whole genome shotgun (WGS) entry which is preliminary data.</text>
</comment>
<dbReference type="RefSeq" id="WP_157105018.1">
    <property type="nucleotide sequence ID" value="NZ_JAAXOM010000002.1"/>
</dbReference>
<sequence length="91" mass="10204">MEHTAEVLETQGDYSLIRWSGRKFPGLLMQGDTLSILVSDARELEELIDAGDLEEARAAAHELLRSLSVMQRSYEEMMKLAGVKLPYAPHS</sequence>
<evidence type="ECO:0000313" key="1">
    <source>
        <dbReference type="EMBL" id="NKX88017.1"/>
    </source>
</evidence>
<proteinExistence type="predicted"/>
<reference evidence="1 2" key="1">
    <citation type="submission" date="2020-04" db="EMBL/GenBank/DDBJ databases">
        <title>MicrobeNet Type strains.</title>
        <authorList>
            <person name="Nicholson A.C."/>
        </authorList>
    </citation>
    <scope>NUCLEOTIDE SEQUENCE [LARGE SCALE GENOMIC DNA]</scope>
    <source>
        <strain evidence="1 2">DSM 44960</strain>
    </source>
</reference>
<dbReference type="Pfam" id="PF22281">
    <property type="entry name" value="DUF6959"/>
    <property type="match status" value="1"/>
</dbReference>
<name>A0A846W5W7_9NOCA</name>
<gene>
    <name evidence="1" type="ORF">HGA10_11905</name>
</gene>
<accession>A0A846W5W7</accession>
<keyword evidence="2" id="KW-1185">Reference proteome</keyword>
<protein>
    <submittedName>
        <fullName evidence="1">Uncharacterized protein</fullName>
    </submittedName>
</protein>
<dbReference type="EMBL" id="JAAXOM010000002">
    <property type="protein sequence ID" value="NKX88017.1"/>
    <property type="molecule type" value="Genomic_DNA"/>
</dbReference>
<dbReference type="InterPro" id="IPR053801">
    <property type="entry name" value="DUF6959"/>
</dbReference>
<evidence type="ECO:0000313" key="2">
    <source>
        <dbReference type="Proteomes" id="UP000572007"/>
    </source>
</evidence>
<dbReference type="Proteomes" id="UP000572007">
    <property type="component" value="Unassembled WGS sequence"/>
</dbReference>
<organism evidence="1 2">
    <name type="scientific">Nocardia coubleae</name>
    <dbReference type="NCBI Taxonomy" id="356147"/>
    <lineage>
        <taxon>Bacteria</taxon>
        <taxon>Bacillati</taxon>
        <taxon>Actinomycetota</taxon>
        <taxon>Actinomycetes</taxon>
        <taxon>Mycobacteriales</taxon>
        <taxon>Nocardiaceae</taxon>
        <taxon>Nocardia</taxon>
    </lineage>
</organism>
<dbReference type="AlphaFoldDB" id="A0A846W5W7"/>